<dbReference type="InterPro" id="IPR050072">
    <property type="entry name" value="Peptidase_M20A"/>
</dbReference>
<accession>A0AB36QZW8</accession>
<dbReference type="GO" id="GO:0008777">
    <property type="term" value="F:acetylornithine deacetylase activity"/>
    <property type="evidence" value="ECO:0007669"/>
    <property type="project" value="UniProtKB-EC"/>
</dbReference>
<dbReference type="Gene3D" id="3.40.630.10">
    <property type="entry name" value="Zn peptidases"/>
    <property type="match status" value="1"/>
</dbReference>
<keyword evidence="11" id="KW-1185">Reference proteome</keyword>
<keyword evidence="6" id="KW-0862">Zinc</keyword>
<dbReference type="InterPro" id="IPR011650">
    <property type="entry name" value="Peptidase_M20_dimer"/>
</dbReference>
<comment type="cofactor">
    <cofactor evidence="2">
        <name>Zn(2+)</name>
        <dbReference type="ChEBI" id="CHEBI:29105"/>
    </cofactor>
</comment>
<dbReference type="InterPro" id="IPR033687">
    <property type="entry name" value="YodQ-like"/>
</dbReference>
<proteinExistence type="inferred from homology"/>
<dbReference type="AlphaFoldDB" id="A0AB36QZW8"/>
<evidence type="ECO:0000256" key="7">
    <source>
        <dbReference type="ARBA" id="ARBA00023285"/>
    </source>
</evidence>
<organism evidence="10 11">
    <name type="scientific">Mesorhizobium mediterraneum</name>
    <dbReference type="NCBI Taxonomy" id="43617"/>
    <lineage>
        <taxon>Bacteria</taxon>
        <taxon>Pseudomonadati</taxon>
        <taxon>Pseudomonadota</taxon>
        <taxon>Alphaproteobacteria</taxon>
        <taxon>Hyphomicrobiales</taxon>
        <taxon>Phyllobacteriaceae</taxon>
        <taxon>Mesorhizobium</taxon>
    </lineage>
</organism>
<dbReference type="GO" id="GO:0046872">
    <property type="term" value="F:metal ion binding"/>
    <property type="evidence" value="ECO:0007669"/>
    <property type="project" value="UniProtKB-KW"/>
</dbReference>
<dbReference type="Pfam" id="PF07687">
    <property type="entry name" value="M20_dimer"/>
    <property type="match status" value="1"/>
</dbReference>
<reference evidence="11" key="1">
    <citation type="submission" date="2017-08" db="EMBL/GenBank/DDBJ databases">
        <title>Mesorhizobium wenxinae sp. nov., a novel rhizobial species isolated from root nodules of chickpea (Cicer arietinum L.).</title>
        <authorList>
            <person name="Zhang J."/>
        </authorList>
    </citation>
    <scope>NUCLEOTIDE SEQUENCE [LARGE SCALE GENOMIC DNA]</scope>
    <source>
        <strain evidence="11">USDA 3392</strain>
    </source>
</reference>
<dbReference type="SUPFAM" id="SSF55031">
    <property type="entry name" value="Bacterial exopeptidase dimerisation domain"/>
    <property type="match status" value="1"/>
</dbReference>
<evidence type="ECO:0000256" key="8">
    <source>
        <dbReference type="SAM" id="Coils"/>
    </source>
</evidence>
<evidence type="ECO:0000313" key="11">
    <source>
        <dbReference type="Proteomes" id="UP000216215"/>
    </source>
</evidence>
<sequence>MDSTTILHAVDSVFDSELEFLTELVRHPSTRGDEQSAQDFVASELSDRGYELDRWQIDINDISEMPGFSPVIGDYENAVNVVGSLRSRTRSGLSLILNGHIDVVPTGPLDMWDRAPFDSCIDGDWMYGRGAGDMKAGLASNLFALEALKHLGLRPAADVFFQSVVEEECTGNGALACLQRGYRADAALIPEPFAEKLVSSQVGVIWFQVHLKGLPTHVAYAGSGANAIEAATLLFEALHRLERRMNATERRHHDYADHSHALNLNIGKIAGGDWASSVPAWCIFDVRMGVFPGQNLDDVRHMIEETIFDAARNHSFLARNCPEVVYNGFAAEGYSFKDDQSAAARAALAALDRAHSLVVGKPLEHEAITATTDARFFGLYADTPALVYGPRAEAIHGFNERVDLESVRRITQSTALFIADWCGLEEA</sequence>
<gene>
    <name evidence="10" type="ORF">CIT25_33525</name>
</gene>
<dbReference type="InterPro" id="IPR036264">
    <property type="entry name" value="Bact_exopeptidase_dim_dom"/>
</dbReference>
<dbReference type="NCBIfam" id="TIGR01910">
    <property type="entry name" value="DapE-ArgE"/>
    <property type="match status" value="1"/>
</dbReference>
<evidence type="ECO:0000256" key="3">
    <source>
        <dbReference type="ARBA" id="ARBA00006247"/>
    </source>
</evidence>
<protein>
    <submittedName>
        <fullName evidence="10">Acetylornithine deacetylase</fullName>
        <ecNumber evidence="10">3.5.1.16</ecNumber>
    </submittedName>
</protein>
<evidence type="ECO:0000256" key="5">
    <source>
        <dbReference type="ARBA" id="ARBA00022801"/>
    </source>
</evidence>
<evidence type="ECO:0000256" key="6">
    <source>
        <dbReference type="ARBA" id="ARBA00022833"/>
    </source>
</evidence>
<dbReference type="NCBIfam" id="NF005306">
    <property type="entry name" value="PRK06837.1"/>
    <property type="match status" value="1"/>
</dbReference>
<comment type="similarity">
    <text evidence="3">Belongs to the peptidase M20A family.</text>
</comment>
<comment type="cofactor">
    <cofactor evidence="1">
        <name>Co(2+)</name>
        <dbReference type="ChEBI" id="CHEBI:48828"/>
    </cofactor>
</comment>
<evidence type="ECO:0000313" key="10">
    <source>
        <dbReference type="EMBL" id="PAP97920.1"/>
    </source>
</evidence>
<dbReference type="PANTHER" id="PTHR43808:SF25">
    <property type="entry name" value="PEPTIDASE M20 DIMERISATION DOMAIN-CONTAINING PROTEIN"/>
    <property type="match status" value="1"/>
</dbReference>
<name>A0AB36QZW8_9HYPH</name>
<dbReference type="SUPFAM" id="SSF53187">
    <property type="entry name" value="Zn-dependent exopeptidases"/>
    <property type="match status" value="1"/>
</dbReference>
<dbReference type="CDD" id="cd03895">
    <property type="entry name" value="M20_ArgE_DapE-like"/>
    <property type="match status" value="1"/>
</dbReference>
<evidence type="ECO:0000259" key="9">
    <source>
        <dbReference type="Pfam" id="PF07687"/>
    </source>
</evidence>
<dbReference type="EMBL" id="NPKI01000050">
    <property type="protein sequence ID" value="PAP97920.1"/>
    <property type="molecule type" value="Genomic_DNA"/>
</dbReference>
<evidence type="ECO:0000256" key="2">
    <source>
        <dbReference type="ARBA" id="ARBA00001947"/>
    </source>
</evidence>
<dbReference type="Proteomes" id="UP000216215">
    <property type="component" value="Unassembled WGS sequence"/>
</dbReference>
<feature type="coiled-coil region" evidence="8">
    <location>
        <begin position="231"/>
        <end position="258"/>
    </location>
</feature>
<dbReference type="Pfam" id="PF01546">
    <property type="entry name" value="Peptidase_M20"/>
    <property type="match status" value="1"/>
</dbReference>
<dbReference type="PANTHER" id="PTHR43808">
    <property type="entry name" value="ACETYLORNITHINE DEACETYLASE"/>
    <property type="match status" value="1"/>
</dbReference>
<evidence type="ECO:0000256" key="4">
    <source>
        <dbReference type="ARBA" id="ARBA00022723"/>
    </source>
</evidence>
<keyword evidence="7" id="KW-0170">Cobalt</keyword>
<dbReference type="EC" id="3.5.1.16" evidence="10"/>
<keyword evidence="5 10" id="KW-0378">Hydrolase</keyword>
<dbReference type="RefSeq" id="WP_095489401.1">
    <property type="nucleotide sequence ID" value="NZ_CP088151.1"/>
</dbReference>
<keyword evidence="4" id="KW-0479">Metal-binding</keyword>
<dbReference type="InterPro" id="IPR010182">
    <property type="entry name" value="ArgE/DapE"/>
</dbReference>
<dbReference type="Gene3D" id="3.30.70.360">
    <property type="match status" value="1"/>
</dbReference>
<comment type="caution">
    <text evidence="10">The sequence shown here is derived from an EMBL/GenBank/DDBJ whole genome shotgun (WGS) entry which is preliminary data.</text>
</comment>
<keyword evidence="8" id="KW-0175">Coiled coil</keyword>
<dbReference type="InterPro" id="IPR002933">
    <property type="entry name" value="Peptidase_M20"/>
</dbReference>
<evidence type="ECO:0000256" key="1">
    <source>
        <dbReference type="ARBA" id="ARBA00001941"/>
    </source>
</evidence>
<feature type="domain" description="Peptidase M20 dimerisation" evidence="9">
    <location>
        <begin position="201"/>
        <end position="311"/>
    </location>
</feature>